<keyword evidence="3 9" id="KW-0808">Transferase</keyword>
<evidence type="ECO:0000313" key="11">
    <source>
        <dbReference type="Proteomes" id="UP001634394"/>
    </source>
</evidence>
<comment type="subcellular location">
    <subcellularLocation>
        <location evidence="1 9">Golgi apparatus membrane</location>
        <topology evidence="1 9">Single-pass type II membrane protein</topology>
    </subcellularLocation>
</comment>
<comment type="similarity">
    <text evidence="2 9">Belongs to the sulfotransferase 2 family.</text>
</comment>
<dbReference type="EMBL" id="JBJQND010000018">
    <property type="protein sequence ID" value="KAL3836460.1"/>
    <property type="molecule type" value="Genomic_DNA"/>
</dbReference>
<keyword evidence="7 9" id="KW-0472">Membrane</keyword>
<evidence type="ECO:0000256" key="2">
    <source>
        <dbReference type="ARBA" id="ARBA00006339"/>
    </source>
</evidence>
<protein>
    <recommendedName>
        <fullName evidence="9">Carbohydrate sulfotransferase</fullName>
        <ecNumber evidence="9">2.8.2.-</ecNumber>
    </recommendedName>
</protein>
<evidence type="ECO:0000256" key="7">
    <source>
        <dbReference type="ARBA" id="ARBA00023136"/>
    </source>
</evidence>
<evidence type="ECO:0000256" key="6">
    <source>
        <dbReference type="ARBA" id="ARBA00023034"/>
    </source>
</evidence>
<keyword evidence="8 9" id="KW-0325">Glycoprotein</keyword>
<evidence type="ECO:0000256" key="1">
    <source>
        <dbReference type="ARBA" id="ARBA00004323"/>
    </source>
</evidence>
<comment type="caution">
    <text evidence="10">The sequence shown here is derived from an EMBL/GenBank/DDBJ whole genome shotgun (WGS) entry which is preliminary data.</text>
</comment>
<dbReference type="EC" id="2.8.2.-" evidence="9"/>
<gene>
    <name evidence="10" type="ORF">ACJMK2_021892</name>
</gene>
<keyword evidence="6 9" id="KW-0333">Golgi apparatus</keyword>
<evidence type="ECO:0000256" key="5">
    <source>
        <dbReference type="ARBA" id="ARBA00022989"/>
    </source>
</evidence>
<accession>A0ABD3TID1</accession>
<reference evidence="10 11" key="1">
    <citation type="submission" date="2024-11" db="EMBL/GenBank/DDBJ databases">
        <title>Chromosome-level genome assembly of the freshwater bivalve Anodonta woodiana.</title>
        <authorList>
            <person name="Chen X."/>
        </authorList>
    </citation>
    <scope>NUCLEOTIDE SEQUENCE [LARGE SCALE GENOMIC DNA]</scope>
    <source>
        <strain evidence="10">MN2024</strain>
        <tissue evidence="10">Gills</tissue>
    </source>
</reference>
<dbReference type="PANTHER" id="PTHR12137:SF54">
    <property type="entry name" value="CARBOHYDRATE SULFOTRANSFERASE"/>
    <property type="match status" value="1"/>
</dbReference>
<dbReference type="GO" id="GO:0008146">
    <property type="term" value="F:sulfotransferase activity"/>
    <property type="evidence" value="ECO:0007669"/>
    <property type="project" value="UniProtKB-ARBA"/>
</dbReference>
<evidence type="ECO:0000256" key="8">
    <source>
        <dbReference type="ARBA" id="ARBA00023180"/>
    </source>
</evidence>
<dbReference type="GO" id="GO:0000139">
    <property type="term" value="C:Golgi membrane"/>
    <property type="evidence" value="ECO:0007669"/>
    <property type="project" value="UniProtKB-SubCell"/>
</dbReference>
<feature type="transmembrane region" description="Helical" evidence="9">
    <location>
        <begin position="20"/>
        <end position="39"/>
    </location>
</feature>
<keyword evidence="11" id="KW-1185">Reference proteome</keyword>
<name>A0ABD3TID1_SINWO</name>
<dbReference type="InterPro" id="IPR005331">
    <property type="entry name" value="Sulfotransferase"/>
</dbReference>
<organism evidence="10 11">
    <name type="scientific">Sinanodonta woodiana</name>
    <name type="common">Chinese pond mussel</name>
    <name type="synonym">Anodonta woodiana</name>
    <dbReference type="NCBI Taxonomy" id="1069815"/>
    <lineage>
        <taxon>Eukaryota</taxon>
        <taxon>Metazoa</taxon>
        <taxon>Spiralia</taxon>
        <taxon>Lophotrochozoa</taxon>
        <taxon>Mollusca</taxon>
        <taxon>Bivalvia</taxon>
        <taxon>Autobranchia</taxon>
        <taxon>Heteroconchia</taxon>
        <taxon>Palaeoheterodonta</taxon>
        <taxon>Unionida</taxon>
        <taxon>Unionoidea</taxon>
        <taxon>Unionidae</taxon>
        <taxon>Unioninae</taxon>
        <taxon>Sinanodonta</taxon>
    </lineage>
</organism>
<dbReference type="Proteomes" id="UP001634394">
    <property type="component" value="Unassembled WGS sequence"/>
</dbReference>
<dbReference type="AlphaFoldDB" id="A0ABD3TID1"/>
<evidence type="ECO:0000256" key="4">
    <source>
        <dbReference type="ARBA" id="ARBA00022692"/>
    </source>
</evidence>
<evidence type="ECO:0000256" key="3">
    <source>
        <dbReference type="ARBA" id="ARBA00022679"/>
    </source>
</evidence>
<evidence type="ECO:0000313" key="10">
    <source>
        <dbReference type="EMBL" id="KAL3836460.1"/>
    </source>
</evidence>
<evidence type="ECO:0000256" key="9">
    <source>
        <dbReference type="RuleBase" id="RU364020"/>
    </source>
</evidence>
<dbReference type="InterPro" id="IPR018011">
    <property type="entry name" value="Carb_sulfotrans_8-10"/>
</dbReference>
<proteinExistence type="inferred from homology"/>
<keyword evidence="9" id="KW-0735">Signal-anchor</keyword>
<keyword evidence="5 9" id="KW-1133">Transmembrane helix</keyword>
<dbReference type="Pfam" id="PF03567">
    <property type="entry name" value="Sulfotransfer_2"/>
    <property type="match status" value="1"/>
</dbReference>
<keyword evidence="9" id="KW-0119">Carbohydrate metabolism</keyword>
<keyword evidence="4 9" id="KW-0812">Transmembrane</keyword>
<dbReference type="PANTHER" id="PTHR12137">
    <property type="entry name" value="CARBOHYDRATE SULFOTRANSFERASE"/>
    <property type="match status" value="1"/>
</dbReference>
<sequence length="480" mass="56652">MADRQYWSRCYKFLLRIFRIRTLIIFLFVLSLYIFYFLLMPQNGIMHIYRHYHDRNATKSLNMYHIGSLLPLPKYNRGRDLLLTLGAENMSTRTNLELPQNNDKLKITQKSGLDAGGYAQSVCQNMTGNLSYKGNFPLPQMHYSSQYKLLYCPVEKVGSTFWRRVFYILYGKASQVYNHPLEVPIVDALAQKYETLPRSVRLPNQIRVFLNNSFKFMFVRNPFSRILSAYIDKVFSPNPVYWKNFGIPSIRNSRHNASKHSLTCGHDATFPEFLRYVIKSETTLRNRDSHFKGMTSLCKPCSVHYNFIGKMETFERDAKFLFHKLGINSFIQGMSDKFSKMSVYDAIVDSVNGPYHWKRNIDRCIPFEQSQRRTWRKLQLKGLIAMNQYYPFREDEVSKETFIHVAWNAYQNSSIEDLAAQKKIVAQEAFHSVPLRDLELFKDVFKDDFTIFEYDDTPEEYFERSQKVQPITQYLSFKNV</sequence>